<dbReference type="CDD" id="cd04254">
    <property type="entry name" value="AAK_UMPK-PyrH-Ec"/>
    <property type="match status" value="1"/>
</dbReference>
<dbReference type="GO" id="GO:0005737">
    <property type="term" value="C:cytoplasm"/>
    <property type="evidence" value="ECO:0007669"/>
    <property type="project" value="UniProtKB-SubCell"/>
</dbReference>
<dbReference type="GO" id="GO:0005524">
    <property type="term" value="F:ATP binding"/>
    <property type="evidence" value="ECO:0007669"/>
    <property type="project" value="UniProtKB-KW"/>
</dbReference>
<protein>
    <recommendedName>
        <fullName evidence="5">Uridylate kinase</fullName>
        <ecNumber evidence="4">2.7.4.22</ecNumber>
    </recommendedName>
    <alternativeName>
        <fullName evidence="12">Uridine monophosphate kinase</fullName>
    </alternativeName>
</protein>
<dbReference type="InterPro" id="IPR036393">
    <property type="entry name" value="AceGlu_kinase-like_sf"/>
</dbReference>
<dbReference type="Pfam" id="PF00696">
    <property type="entry name" value="AA_kinase"/>
    <property type="match status" value="1"/>
</dbReference>
<evidence type="ECO:0000256" key="12">
    <source>
        <dbReference type="ARBA" id="ARBA00032092"/>
    </source>
</evidence>
<dbReference type="GO" id="GO:0033862">
    <property type="term" value="F:UMP kinase activity"/>
    <property type="evidence" value="ECO:0007669"/>
    <property type="project" value="UniProtKB-EC"/>
</dbReference>
<evidence type="ECO:0000256" key="7">
    <source>
        <dbReference type="ARBA" id="ARBA00022679"/>
    </source>
</evidence>
<evidence type="ECO:0000256" key="8">
    <source>
        <dbReference type="ARBA" id="ARBA00022741"/>
    </source>
</evidence>
<evidence type="ECO:0000256" key="2">
    <source>
        <dbReference type="ARBA" id="ARBA00004791"/>
    </source>
</evidence>
<dbReference type="AlphaFoldDB" id="A0A645DAR5"/>
<evidence type="ECO:0000256" key="1">
    <source>
        <dbReference type="ARBA" id="ARBA00004496"/>
    </source>
</evidence>
<dbReference type="NCBIfam" id="TIGR02075">
    <property type="entry name" value="pyrH_bact"/>
    <property type="match status" value="1"/>
</dbReference>
<dbReference type="PANTHER" id="PTHR42833:SF4">
    <property type="entry name" value="URIDYLATE KINASE PUMPKIN, CHLOROPLASTIC"/>
    <property type="match status" value="1"/>
</dbReference>
<evidence type="ECO:0000313" key="15">
    <source>
        <dbReference type="EMBL" id="MPM86540.1"/>
    </source>
</evidence>
<comment type="similarity">
    <text evidence="3">Belongs to the UMP kinase family.</text>
</comment>
<evidence type="ECO:0000256" key="13">
    <source>
        <dbReference type="ARBA" id="ARBA00047767"/>
    </source>
</evidence>
<dbReference type="EMBL" id="VSSQ01034553">
    <property type="protein sequence ID" value="MPM86540.1"/>
    <property type="molecule type" value="Genomic_DNA"/>
</dbReference>
<dbReference type="FunFam" id="3.40.1160.10:FF:000001">
    <property type="entry name" value="Uridylate kinase"/>
    <property type="match status" value="1"/>
</dbReference>
<dbReference type="InterPro" id="IPR001048">
    <property type="entry name" value="Asp/Glu/Uridylate_kinase"/>
</dbReference>
<feature type="domain" description="Aspartate/glutamate/uridylate kinase" evidence="14">
    <location>
        <begin position="2"/>
        <end position="171"/>
    </location>
</feature>
<comment type="subcellular location">
    <subcellularLocation>
        <location evidence="1">Cytoplasm</location>
    </subcellularLocation>
</comment>
<dbReference type="UniPathway" id="UPA00159">
    <property type="reaction ID" value="UER00275"/>
</dbReference>
<evidence type="ECO:0000256" key="11">
    <source>
        <dbReference type="ARBA" id="ARBA00022975"/>
    </source>
</evidence>
<evidence type="ECO:0000256" key="4">
    <source>
        <dbReference type="ARBA" id="ARBA00012899"/>
    </source>
</evidence>
<comment type="catalytic activity">
    <reaction evidence="13">
        <text>UMP + ATP = UDP + ADP</text>
        <dbReference type="Rhea" id="RHEA:24400"/>
        <dbReference type="ChEBI" id="CHEBI:30616"/>
        <dbReference type="ChEBI" id="CHEBI:57865"/>
        <dbReference type="ChEBI" id="CHEBI:58223"/>
        <dbReference type="ChEBI" id="CHEBI:456216"/>
        <dbReference type="EC" id="2.7.4.22"/>
    </reaction>
</comment>
<reference evidence="15" key="1">
    <citation type="submission" date="2019-08" db="EMBL/GenBank/DDBJ databases">
        <authorList>
            <person name="Kucharzyk K."/>
            <person name="Murdoch R.W."/>
            <person name="Higgins S."/>
            <person name="Loffler F."/>
        </authorList>
    </citation>
    <scope>NUCLEOTIDE SEQUENCE</scope>
</reference>
<comment type="pathway">
    <text evidence="2">Pyrimidine metabolism; CTP biosynthesis via de novo pathway; UDP from UMP (UMPK route): step 1/1.</text>
</comment>
<dbReference type="InterPro" id="IPR015963">
    <property type="entry name" value="Uridylate_kinase_bac"/>
</dbReference>
<evidence type="ECO:0000256" key="5">
    <source>
        <dbReference type="ARBA" id="ARBA00016403"/>
    </source>
</evidence>
<dbReference type="HAMAP" id="MF_01220_B">
    <property type="entry name" value="PyrH_B"/>
    <property type="match status" value="1"/>
</dbReference>
<evidence type="ECO:0000256" key="3">
    <source>
        <dbReference type="ARBA" id="ARBA00007614"/>
    </source>
</evidence>
<keyword evidence="9 15" id="KW-0418">Kinase</keyword>
<proteinExistence type="inferred from homology"/>
<gene>
    <name evidence="15" type="primary">pyrH_33</name>
    <name evidence="15" type="ORF">SDC9_133629</name>
</gene>
<dbReference type="Gene3D" id="3.40.1160.10">
    <property type="entry name" value="Acetylglutamate kinase-like"/>
    <property type="match status" value="1"/>
</dbReference>
<organism evidence="15">
    <name type="scientific">bioreactor metagenome</name>
    <dbReference type="NCBI Taxonomy" id="1076179"/>
    <lineage>
        <taxon>unclassified sequences</taxon>
        <taxon>metagenomes</taxon>
        <taxon>ecological metagenomes</taxon>
    </lineage>
</organism>
<dbReference type="GO" id="GO:0044210">
    <property type="term" value="P:'de novo' CTP biosynthetic process"/>
    <property type="evidence" value="ECO:0007669"/>
    <property type="project" value="UniProtKB-UniPathway"/>
</dbReference>
<dbReference type="SUPFAM" id="SSF53633">
    <property type="entry name" value="Carbamate kinase-like"/>
    <property type="match status" value="1"/>
</dbReference>
<keyword evidence="10" id="KW-0067">ATP-binding</keyword>
<evidence type="ECO:0000256" key="6">
    <source>
        <dbReference type="ARBA" id="ARBA00022490"/>
    </source>
</evidence>
<dbReference type="InterPro" id="IPR011817">
    <property type="entry name" value="Uridylate_kinase"/>
</dbReference>
<comment type="caution">
    <text evidence="15">The sequence shown here is derived from an EMBL/GenBank/DDBJ whole genome shotgun (WGS) entry which is preliminary data.</text>
</comment>
<name>A0A645DAR5_9ZZZZ</name>
<dbReference type="PIRSF" id="PIRSF005650">
    <property type="entry name" value="Uridylate_kin"/>
    <property type="match status" value="1"/>
</dbReference>
<evidence type="ECO:0000256" key="9">
    <source>
        <dbReference type="ARBA" id="ARBA00022777"/>
    </source>
</evidence>
<dbReference type="PANTHER" id="PTHR42833">
    <property type="entry name" value="URIDYLATE KINASE"/>
    <property type="match status" value="1"/>
</dbReference>
<keyword evidence="11" id="KW-0665">Pyrimidine biosynthesis</keyword>
<keyword evidence="6" id="KW-0963">Cytoplasm</keyword>
<evidence type="ECO:0000259" key="14">
    <source>
        <dbReference type="Pfam" id="PF00696"/>
    </source>
</evidence>
<keyword evidence="7 15" id="KW-0808">Transferase</keyword>
<dbReference type="EC" id="2.7.4.22" evidence="4"/>
<sequence>MDVAIVIGAGNLWRGRVGQEMGMDQATADYMGMLGTVMNALALMDALEHQGVMTRVMTSIEMKTVAEPYIWRRAIHHMEKGRVVIFGGGTGNPYFSTDTAAALRSMEIGADVLIKATKVDGVYDCDPKKNDNAVMFDELSYIDFINKRLGVMDTTAITMCMEHKLPILVLNLWDESALKAALFGEKIGTLVH</sequence>
<dbReference type="GO" id="GO:0006225">
    <property type="term" value="P:UDP biosynthetic process"/>
    <property type="evidence" value="ECO:0007669"/>
    <property type="project" value="TreeGrafter"/>
</dbReference>
<evidence type="ECO:0000256" key="10">
    <source>
        <dbReference type="ARBA" id="ARBA00022840"/>
    </source>
</evidence>
<accession>A0A645DAR5</accession>
<keyword evidence="8" id="KW-0547">Nucleotide-binding</keyword>